<dbReference type="EMBL" id="MN740307">
    <property type="protein sequence ID" value="QHT99369.1"/>
    <property type="molecule type" value="Genomic_DNA"/>
</dbReference>
<proteinExistence type="predicted"/>
<organism evidence="1">
    <name type="scientific">viral metagenome</name>
    <dbReference type="NCBI Taxonomy" id="1070528"/>
    <lineage>
        <taxon>unclassified sequences</taxon>
        <taxon>metagenomes</taxon>
        <taxon>organismal metagenomes</taxon>
    </lineage>
</organism>
<reference evidence="1" key="1">
    <citation type="journal article" date="2020" name="Nature">
        <title>Giant virus diversity and host interactions through global metagenomics.</title>
        <authorList>
            <person name="Schulz F."/>
            <person name="Roux S."/>
            <person name="Paez-Espino D."/>
            <person name="Jungbluth S."/>
            <person name="Walsh D.A."/>
            <person name="Denef V.J."/>
            <person name="McMahon K.D."/>
            <person name="Konstantinidis K.T."/>
            <person name="Eloe-Fadrosh E.A."/>
            <person name="Kyrpides N.C."/>
            <person name="Woyke T."/>
        </authorList>
    </citation>
    <scope>NUCLEOTIDE SEQUENCE</scope>
    <source>
        <strain evidence="1">GVMAG-M-3300025699-48</strain>
    </source>
</reference>
<dbReference type="AlphaFoldDB" id="A0A6C0J3D8"/>
<sequence>MDNQSNSRYYHGDCKCIKKSVKSTILIQCGSCINNEYIDEYGNKLCTCTETIITHNICVNCADIRDKIDMLDKELDTVMYNVANDIRQFIDCTDEINSIHVISNNLRYLNKELLENLVK</sequence>
<name>A0A6C0J3D8_9ZZZZ</name>
<protein>
    <submittedName>
        <fullName evidence="1">Uncharacterized protein</fullName>
    </submittedName>
</protein>
<evidence type="ECO:0000313" key="1">
    <source>
        <dbReference type="EMBL" id="QHT99369.1"/>
    </source>
</evidence>
<accession>A0A6C0J3D8</accession>